<sequence>MSEIDELEARVSAALARIGQAVETLGAQAATPPAADPEEVATLRAELAAEREARARLEETVQADRTRLAALQQDGDAQRAAFAELDASLQRLRRAAQQLRETNDALRAANARGLGDAATIDAGLRAELEALRAEREAETAEVRAILAVLGPLAEEALAAPPEAASAEQEAG</sequence>
<accession>A0A3D9BND2</accession>
<comment type="caution">
    <text evidence="2">The sequence shown here is derived from an EMBL/GenBank/DDBJ whole genome shotgun (WGS) entry which is preliminary data.</text>
</comment>
<feature type="coiled-coil region" evidence="1">
    <location>
        <begin position="4"/>
        <end position="141"/>
    </location>
</feature>
<keyword evidence="3" id="KW-1185">Reference proteome</keyword>
<proteinExistence type="predicted"/>
<organism evidence="2 3">
    <name type="scientific">Rhodosalinus sediminis</name>
    <dbReference type="NCBI Taxonomy" id="1940533"/>
    <lineage>
        <taxon>Bacteria</taxon>
        <taxon>Pseudomonadati</taxon>
        <taxon>Pseudomonadota</taxon>
        <taxon>Alphaproteobacteria</taxon>
        <taxon>Rhodobacterales</taxon>
        <taxon>Paracoccaceae</taxon>
        <taxon>Rhodosalinus</taxon>
    </lineage>
</organism>
<evidence type="ECO:0000313" key="3">
    <source>
        <dbReference type="Proteomes" id="UP000257131"/>
    </source>
</evidence>
<dbReference type="AlphaFoldDB" id="A0A3D9BND2"/>
<dbReference type="EMBL" id="QOHR01000022">
    <property type="protein sequence ID" value="REC55039.1"/>
    <property type="molecule type" value="Genomic_DNA"/>
</dbReference>
<dbReference type="RefSeq" id="WP_115981286.1">
    <property type="nucleotide sequence ID" value="NZ_QOHR01000022.1"/>
</dbReference>
<gene>
    <name evidence="2" type="ORF">DRV84_12695</name>
</gene>
<name>A0A3D9BND2_9RHOB</name>
<protein>
    <recommendedName>
        <fullName evidence="4">Colicin transporter</fullName>
    </recommendedName>
</protein>
<dbReference type="Proteomes" id="UP000257131">
    <property type="component" value="Unassembled WGS sequence"/>
</dbReference>
<reference evidence="2 3" key="1">
    <citation type="journal article" date="2017" name="Int. J. Syst. Evol. Microbiol.">
        <title>Rhodosalinus sediminis gen. nov., sp. nov., isolated from marine saltern.</title>
        <authorList>
            <person name="Guo L.Y."/>
            <person name="Ling S.K."/>
            <person name="Li C.M."/>
            <person name="Chen G.J."/>
            <person name="Du Z.J."/>
        </authorList>
    </citation>
    <scope>NUCLEOTIDE SEQUENCE [LARGE SCALE GENOMIC DNA]</scope>
    <source>
        <strain evidence="2 3">WDN1C137</strain>
    </source>
</reference>
<keyword evidence="1" id="KW-0175">Coiled coil</keyword>
<evidence type="ECO:0000313" key="2">
    <source>
        <dbReference type="EMBL" id="REC55039.1"/>
    </source>
</evidence>
<evidence type="ECO:0008006" key="4">
    <source>
        <dbReference type="Google" id="ProtNLM"/>
    </source>
</evidence>
<dbReference type="OrthoDB" id="7871100at2"/>
<evidence type="ECO:0000256" key="1">
    <source>
        <dbReference type="SAM" id="Coils"/>
    </source>
</evidence>